<keyword evidence="3" id="KW-1185">Reference proteome</keyword>
<organism evidence="2 3">
    <name type="scientific">Hwanghaeella grinnelliae</name>
    <dbReference type="NCBI Taxonomy" id="2500179"/>
    <lineage>
        <taxon>Bacteria</taxon>
        <taxon>Pseudomonadati</taxon>
        <taxon>Pseudomonadota</taxon>
        <taxon>Alphaproteobacteria</taxon>
        <taxon>Rhodospirillales</taxon>
        <taxon>Rhodospirillaceae</taxon>
        <taxon>Hwanghaeella</taxon>
    </lineage>
</organism>
<protein>
    <submittedName>
        <fullName evidence="2">Uncharacterized protein</fullName>
    </submittedName>
</protein>
<evidence type="ECO:0000313" key="3">
    <source>
        <dbReference type="Proteomes" id="UP000287447"/>
    </source>
</evidence>
<dbReference type="EMBL" id="SADE01000001">
    <property type="protein sequence ID" value="RVU39443.1"/>
    <property type="molecule type" value="Genomic_DNA"/>
</dbReference>
<dbReference type="Proteomes" id="UP000287447">
    <property type="component" value="Unassembled WGS sequence"/>
</dbReference>
<comment type="caution">
    <text evidence="2">The sequence shown here is derived from an EMBL/GenBank/DDBJ whole genome shotgun (WGS) entry which is preliminary data.</text>
</comment>
<sequence>MNRNTVLALGLLFFSIAIPLVLVYFVTPRGGGGELQLSGAAERGQKQVWLSTPAFTLKGSNGEKQTLVAALKMNNSEDAVRVCKYMPLVRDRINVMASQIEKSSQGKDVIESFERRRLRKALFDVLKPTGPAVVKFIDAKIPPSQAFNDAPSVICDGRRLDPTRSPLFNGS</sequence>
<reference evidence="3" key="1">
    <citation type="submission" date="2019-01" db="EMBL/GenBank/DDBJ databases">
        <title>Gri0909 isolated from a small marine red alga.</title>
        <authorList>
            <person name="Kim J."/>
            <person name="Jeong S.E."/>
            <person name="Jeon C.O."/>
        </authorList>
    </citation>
    <scope>NUCLEOTIDE SEQUENCE [LARGE SCALE GENOMIC DNA]</scope>
    <source>
        <strain evidence="3">Gri0909</strain>
    </source>
</reference>
<name>A0A3S3USD5_9PROT</name>
<proteinExistence type="predicted"/>
<dbReference type="AlphaFoldDB" id="A0A3S3USD5"/>
<keyword evidence="1" id="KW-0472">Membrane</keyword>
<evidence type="ECO:0000256" key="1">
    <source>
        <dbReference type="SAM" id="Phobius"/>
    </source>
</evidence>
<accession>A0A3S3USD5</accession>
<gene>
    <name evidence="2" type="ORF">EOI86_09465</name>
</gene>
<feature type="transmembrane region" description="Helical" evidence="1">
    <location>
        <begin position="6"/>
        <end position="26"/>
    </location>
</feature>
<dbReference type="OrthoDB" id="9809746at2"/>
<evidence type="ECO:0000313" key="2">
    <source>
        <dbReference type="EMBL" id="RVU39443.1"/>
    </source>
</evidence>
<dbReference type="RefSeq" id="WP_127764814.1">
    <property type="nucleotide sequence ID" value="NZ_SADE01000001.1"/>
</dbReference>
<keyword evidence="1" id="KW-1133">Transmembrane helix</keyword>
<keyword evidence="1" id="KW-0812">Transmembrane</keyword>